<sequence length="179" mass="20702">MCWKELLPILNRYLLGKHCPDALLVHLRENDMVMEKGLAVLEDSATSENFWVHDDAGGQEQETDGVSEEEERDRGDMGRQQQEESSNPRKEDDAEEQRDSERQEENKSNAREERDAEEQEQEGRGDARKEKDRESRGRGEWPRSGEGREEPNTRKPCYAPKGMGCTRYDPIFLHDLPLG</sequence>
<protein>
    <submittedName>
        <fullName evidence="2">Uncharacterized protein</fullName>
    </submittedName>
</protein>
<accession>A0AAV7WC64</accession>
<dbReference type="AlphaFoldDB" id="A0AAV7WC64"/>
<keyword evidence="3" id="KW-1185">Reference proteome</keyword>
<feature type="compositionally biased region" description="Acidic residues" evidence="1">
    <location>
        <begin position="61"/>
        <end position="71"/>
    </location>
</feature>
<feature type="region of interest" description="Disordered" evidence="1">
    <location>
        <begin position="51"/>
        <end position="169"/>
    </location>
</feature>
<organism evidence="2 3">
    <name type="scientific">Pleurodeles waltl</name>
    <name type="common">Iberian ribbed newt</name>
    <dbReference type="NCBI Taxonomy" id="8319"/>
    <lineage>
        <taxon>Eukaryota</taxon>
        <taxon>Metazoa</taxon>
        <taxon>Chordata</taxon>
        <taxon>Craniata</taxon>
        <taxon>Vertebrata</taxon>
        <taxon>Euteleostomi</taxon>
        <taxon>Amphibia</taxon>
        <taxon>Batrachia</taxon>
        <taxon>Caudata</taxon>
        <taxon>Salamandroidea</taxon>
        <taxon>Salamandridae</taxon>
        <taxon>Pleurodelinae</taxon>
        <taxon>Pleurodeles</taxon>
    </lineage>
</organism>
<feature type="compositionally biased region" description="Basic and acidic residues" evidence="1">
    <location>
        <begin position="121"/>
        <end position="153"/>
    </location>
</feature>
<reference evidence="2" key="1">
    <citation type="journal article" date="2022" name="bioRxiv">
        <title>Sequencing and chromosome-scale assembly of the giantPleurodeles waltlgenome.</title>
        <authorList>
            <person name="Brown T."/>
            <person name="Elewa A."/>
            <person name="Iarovenko S."/>
            <person name="Subramanian E."/>
            <person name="Araus A.J."/>
            <person name="Petzold A."/>
            <person name="Susuki M."/>
            <person name="Suzuki K.-i.T."/>
            <person name="Hayashi T."/>
            <person name="Toyoda A."/>
            <person name="Oliveira C."/>
            <person name="Osipova E."/>
            <person name="Leigh N.D."/>
            <person name="Simon A."/>
            <person name="Yun M.H."/>
        </authorList>
    </citation>
    <scope>NUCLEOTIDE SEQUENCE</scope>
    <source>
        <strain evidence="2">20211129_DDA</strain>
        <tissue evidence="2">Liver</tissue>
    </source>
</reference>
<gene>
    <name evidence="2" type="ORF">NDU88_006940</name>
</gene>
<dbReference type="EMBL" id="JANPWB010000002">
    <property type="protein sequence ID" value="KAJ1211582.1"/>
    <property type="molecule type" value="Genomic_DNA"/>
</dbReference>
<evidence type="ECO:0000256" key="1">
    <source>
        <dbReference type="SAM" id="MobiDB-lite"/>
    </source>
</evidence>
<name>A0AAV7WC64_PLEWA</name>
<evidence type="ECO:0000313" key="3">
    <source>
        <dbReference type="Proteomes" id="UP001066276"/>
    </source>
</evidence>
<dbReference type="Proteomes" id="UP001066276">
    <property type="component" value="Chromosome 1_2"/>
</dbReference>
<evidence type="ECO:0000313" key="2">
    <source>
        <dbReference type="EMBL" id="KAJ1211582.1"/>
    </source>
</evidence>
<proteinExistence type="predicted"/>
<comment type="caution">
    <text evidence="2">The sequence shown here is derived from an EMBL/GenBank/DDBJ whole genome shotgun (WGS) entry which is preliminary data.</text>
</comment>
<feature type="compositionally biased region" description="Basic and acidic residues" evidence="1">
    <location>
        <begin position="86"/>
        <end position="114"/>
    </location>
</feature>